<dbReference type="EMBL" id="BAAAKV010000021">
    <property type="protein sequence ID" value="GAA1168542.1"/>
    <property type="molecule type" value="Genomic_DNA"/>
</dbReference>
<name>A0ABN1UUC0_9ACTN</name>
<feature type="compositionally biased region" description="Basic and acidic residues" evidence="1">
    <location>
        <begin position="30"/>
        <end position="46"/>
    </location>
</feature>
<organism evidence="2 3">
    <name type="scientific">Streptomyces hebeiensis</name>
    <dbReference type="NCBI Taxonomy" id="229486"/>
    <lineage>
        <taxon>Bacteria</taxon>
        <taxon>Bacillati</taxon>
        <taxon>Actinomycetota</taxon>
        <taxon>Actinomycetes</taxon>
        <taxon>Kitasatosporales</taxon>
        <taxon>Streptomycetaceae</taxon>
        <taxon>Streptomyces</taxon>
    </lineage>
</organism>
<accession>A0ABN1UUC0</accession>
<evidence type="ECO:0000256" key="1">
    <source>
        <dbReference type="SAM" id="MobiDB-lite"/>
    </source>
</evidence>
<comment type="caution">
    <text evidence="2">The sequence shown here is derived from an EMBL/GenBank/DDBJ whole genome shotgun (WGS) entry which is preliminary data.</text>
</comment>
<evidence type="ECO:0000313" key="2">
    <source>
        <dbReference type="EMBL" id="GAA1168542.1"/>
    </source>
</evidence>
<protein>
    <submittedName>
        <fullName evidence="2">Uncharacterized protein</fullName>
    </submittedName>
</protein>
<dbReference type="Proteomes" id="UP001501371">
    <property type="component" value="Unassembled WGS sequence"/>
</dbReference>
<sequence>MTYCVQGGHDFPYEDETGAYCAEHGVTLLRHKEPSTEDERSGDNSPHRQSAPFSPHDRWTGPPRHSET</sequence>
<proteinExistence type="predicted"/>
<gene>
    <name evidence="2" type="ORF">GCM10009654_27150</name>
</gene>
<reference evidence="2 3" key="1">
    <citation type="journal article" date="2019" name="Int. J. Syst. Evol. Microbiol.">
        <title>The Global Catalogue of Microorganisms (GCM) 10K type strain sequencing project: providing services to taxonomists for standard genome sequencing and annotation.</title>
        <authorList>
            <consortium name="The Broad Institute Genomics Platform"/>
            <consortium name="The Broad Institute Genome Sequencing Center for Infectious Disease"/>
            <person name="Wu L."/>
            <person name="Ma J."/>
        </authorList>
    </citation>
    <scope>NUCLEOTIDE SEQUENCE [LARGE SCALE GENOMIC DNA]</scope>
    <source>
        <strain evidence="2 3">JCM 12696</strain>
    </source>
</reference>
<evidence type="ECO:0000313" key="3">
    <source>
        <dbReference type="Proteomes" id="UP001501371"/>
    </source>
</evidence>
<feature type="compositionally biased region" description="Basic and acidic residues" evidence="1">
    <location>
        <begin position="55"/>
        <end position="68"/>
    </location>
</feature>
<keyword evidence="3" id="KW-1185">Reference proteome</keyword>
<feature type="region of interest" description="Disordered" evidence="1">
    <location>
        <begin position="30"/>
        <end position="68"/>
    </location>
</feature>